<keyword evidence="4" id="KW-1134">Transmembrane beta strand</keyword>
<keyword evidence="7" id="KW-0626">Porin</keyword>
<sequence length="309" mass="33627">MRRDFFSIAFLNSQHSLKSLNHNSLLSLPISTAAMKGPGLFSDIGKKAKDLLNKDYTNDQKLTISTCSDSGLGLTSAAVNKGGHYTFDVSTQYKHKNTLIDVKVDTNSNILTTITISDALPYTKAIATFKIPDYHSRKLELQYFHDHASIASVVSLKQSPVVELSATLGTKAAAFGIDAGFDTASGNFGKYTLGVGFTKPEYNVSIVLEDKLDTLRASYLHHLDAAQKTSVGAEIVRQFSTNKNTMTVGGQYEVDPLTTVKVRFNNSGKFGALLQHELRPKSVLNLSSEFDTKALEKAPKFGLALALKP</sequence>
<dbReference type="GO" id="GO:0046930">
    <property type="term" value="C:pore complex"/>
    <property type="evidence" value="ECO:0007669"/>
    <property type="project" value="UniProtKB-KW"/>
</dbReference>
<dbReference type="CDD" id="cd07306">
    <property type="entry name" value="Porin3_VDAC"/>
    <property type="match status" value="1"/>
</dbReference>
<evidence type="ECO:0000256" key="5">
    <source>
        <dbReference type="ARBA" id="ARBA00022692"/>
    </source>
</evidence>
<evidence type="ECO:0000256" key="6">
    <source>
        <dbReference type="ARBA" id="ARBA00023065"/>
    </source>
</evidence>
<dbReference type="InterPro" id="IPR027246">
    <property type="entry name" value="Porin_Euk/Tom40"/>
</dbReference>
<keyword evidence="6" id="KW-0406">Ion transport</keyword>
<evidence type="ECO:0000256" key="3">
    <source>
        <dbReference type="ARBA" id="ARBA00022448"/>
    </source>
</evidence>
<evidence type="ECO:0000313" key="10">
    <source>
        <dbReference type="Proteomes" id="UP000734854"/>
    </source>
</evidence>
<dbReference type="Proteomes" id="UP000734854">
    <property type="component" value="Unassembled WGS sequence"/>
</dbReference>
<dbReference type="AlphaFoldDB" id="A0A8J5HHA0"/>
<organism evidence="9 10">
    <name type="scientific">Zingiber officinale</name>
    <name type="common">Ginger</name>
    <name type="synonym">Amomum zingiber</name>
    <dbReference type="NCBI Taxonomy" id="94328"/>
    <lineage>
        <taxon>Eukaryota</taxon>
        <taxon>Viridiplantae</taxon>
        <taxon>Streptophyta</taxon>
        <taxon>Embryophyta</taxon>
        <taxon>Tracheophyta</taxon>
        <taxon>Spermatophyta</taxon>
        <taxon>Magnoliopsida</taxon>
        <taxon>Liliopsida</taxon>
        <taxon>Zingiberales</taxon>
        <taxon>Zingiberaceae</taxon>
        <taxon>Zingiber</taxon>
    </lineage>
</organism>
<accession>A0A8J5HHA0</accession>
<evidence type="ECO:0000313" key="9">
    <source>
        <dbReference type="EMBL" id="KAG6525215.1"/>
    </source>
</evidence>
<dbReference type="FunFam" id="2.40.160.10:FF:000003">
    <property type="entry name" value="Outer mitochondrial membrane protein porin"/>
    <property type="match status" value="1"/>
</dbReference>
<evidence type="ECO:0000256" key="4">
    <source>
        <dbReference type="ARBA" id="ARBA00022452"/>
    </source>
</evidence>
<evidence type="ECO:0000256" key="2">
    <source>
        <dbReference type="ARBA" id="ARBA00009624"/>
    </source>
</evidence>
<dbReference type="GO" id="GO:0015288">
    <property type="term" value="F:porin activity"/>
    <property type="evidence" value="ECO:0007669"/>
    <property type="project" value="UniProtKB-KW"/>
</dbReference>
<evidence type="ECO:0000256" key="7">
    <source>
        <dbReference type="ARBA" id="ARBA00023114"/>
    </source>
</evidence>
<keyword evidence="10" id="KW-1185">Reference proteome</keyword>
<evidence type="ECO:0000256" key="1">
    <source>
        <dbReference type="ARBA" id="ARBA00004370"/>
    </source>
</evidence>
<dbReference type="EMBL" id="JACMSC010000004">
    <property type="protein sequence ID" value="KAG6525215.1"/>
    <property type="molecule type" value="Genomic_DNA"/>
</dbReference>
<reference evidence="9 10" key="1">
    <citation type="submission" date="2020-08" db="EMBL/GenBank/DDBJ databases">
        <title>Plant Genome Project.</title>
        <authorList>
            <person name="Zhang R.-G."/>
        </authorList>
    </citation>
    <scope>NUCLEOTIDE SEQUENCE [LARGE SCALE GENOMIC DNA]</scope>
    <source>
        <tissue evidence="9">Rhizome</tissue>
    </source>
</reference>
<keyword evidence="8" id="KW-0472">Membrane</keyword>
<dbReference type="Pfam" id="PF01459">
    <property type="entry name" value="Porin_3"/>
    <property type="match status" value="1"/>
</dbReference>
<comment type="caution">
    <text evidence="9">The sequence shown here is derived from an EMBL/GenBank/DDBJ whole genome shotgun (WGS) entry which is preliminary data.</text>
</comment>
<keyword evidence="5" id="KW-0812">Transmembrane</keyword>
<name>A0A8J5HHA0_ZINOF</name>
<proteinExistence type="inferred from homology"/>
<dbReference type="PANTHER" id="PTHR11743:SF23">
    <property type="entry name" value="MITOCHONDRIAL OUTER MEMBRANE PROTEIN PORIN 5-RELATED"/>
    <property type="match status" value="1"/>
</dbReference>
<dbReference type="OrthoDB" id="7827681at2759"/>
<comment type="subcellular location">
    <subcellularLocation>
        <location evidence="1">Membrane</location>
    </subcellularLocation>
</comment>
<dbReference type="PANTHER" id="PTHR11743">
    <property type="entry name" value="VOLTAGE-DEPENDENT ANION-SELECTIVE CHANNEL"/>
    <property type="match status" value="1"/>
</dbReference>
<comment type="similarity">
    <text evidence="2">Belongs to the eukaryotic mitochondrial porin (TC 1.B.8.1) family.</text>
</comment>
<gene>
    <name evidence="9" type="ORF">ZIOFF_015169</name>
</gene>
<dbReference type="GO" id="GO:0005741">
    <property type="term" value="C:mitochondrial outer membrane"/>
    <property type="evidence" value="ECO:0007669"/>
    <property type="project" value="InterPro"/>
</dbReference>
<protein>
    <submittedName>
        <fullName evidence="9">Uncharacterized protein</fullName>
    </submittedName>
</protein>
<keyword evidence="3" id="KW-0813">Transport</keyword>
<dbReference type="InterPro" id="IPR001925">
    <property type="entry name" value="Porin_Euk"/>
</dbReference>
<evidence type="ECO:0000256" key="8">
    <source>
        <dbReference type="ARBA" id="ARBA00023136"/>
    </source>
</evidence>
<dbReference type="GO" id="GO:0008308">
    <property type="term" value="F:voltage-gated monoatomic anion channel activity"/>
    <property type="evidence" value="ECO:0007669"/>
    <property type="project" value="InterPro"/>
</dbReference>